<evidence type="ECO:0000313" key="8">
    <source>
        <dbReference type="Proteomes" id="UP001597458"/>
    </source>
</evidence>
<dbReference type="PANTHER" id="PTHR14359:SF6">
    <property type="entry name" value="PHOSPHOPANTOTHENOYLCYSTEINE DECARBOXYLASE"/>
    <property type="match status" value="1"/>
</dbReference>
<sequence length="404" mass="44817">MTLENKKIVLCVTGSIAAYKAASLTSMLTKAGAHVDVLMTDSAKQFIGPATFQALSRHPVNDHLFIEKKEGQIAHIDLADQADLFVVAPASSHTISKLANGEAGDMVSASVLATRAPVWIAPAMNVNMYQHPAVQANIEKLISYGYRLLEPIEGYLACGWVGKGRLLEPEIIFSQIKSFFSSPKKTLDGKKVLITAGPTREAFDPVRYFTNYSSGKMGYSLAHVLQERGAEVTLISGPTHLKTPEHVSRINVTSAIEMFEAVMKRESEMDAVIMSAAIADYRPKEIFHQKMKKQEGSLFVEMVRNPDILLELGKRKDKQVLIGFAAETEHLEDYAKEKLRKKNLDMIVANNIAEEGSGFEKDTNKVSFYYPDGNFKSFELMTKHQVSEHIVDALEELFKVSDLS</sequence>
<dbReference type="Pfam" id="PF02441">
    <property type="entry name" value="Flavoprotein"/>
    <property type="match status" value="1"/>
</dbReference>
<comment type="caution">
    <text evidence="3">Lacks conserved residue(s) required for the propagation of feature annotation.</text>
</comment>
<evidence type="ECO:0000259" key="5">
    <source>
        <dbReference type="Pfam" id="PF02441"/>
    </source>
</evidence>
<keyword evidence="3" id="KW-0511">Multifunctional enzyme</keyword>
<dbReference type="SUPFAM" id="SSF102645">
    <property type="entry name" value="CoaB-like"/>
    <property type="match status" value="1"/>
</dbReference>
<proteinExistence type="inferred from homology"/>
<feature type="region of interest" description="Phosphopantothenoylcysteine decarboxylase" evidence="3">
    <location>
        <begin position="1"/>
        <end position="191"/>
    </location>
</feature>
<comment type="caution">
    <text evidence="7">The sequence shown here is derived from an EMBL/GenBank/DDBJ whole genome shotgun (WGS) entry which is preliminary data.</text>
</comment>
<feature type="region of interest" description="Phosphopantothenate--cysteine ligase" evidence="3">
    <location>
        <begin position="192"/>
        <end position="404"/>
    </location>
</feature>
<dbReference type="GO" id="GO:0004633">
    <property type="term" value="F:phosphopantothenoylcysteine decarboxylase activity"/>
    <property type="evidence" value="ECO:0007669"/>
    <property type="project" value="UniProtKB-EC"/>
</dbReference>
<name>A0ABW5PPZ9_9BACI</name>
<comment type="function">
    <text evidence="4">Catalyzes two steps in the biosynthesis of coenzyme A. In the first step cysteine is conjugated to 4'-phosphopantothenate to form 4-phosphopantothenoylcysteine, in the latter compound is decarboxylated to form 4'-phosphopantotheine.</text>
</comment>
<keyword evidence="3 4" id="KW-0288">FMN</keyword>
<comment type="function">
    <text evidence="3">Catalyzes two sequential steps in the biosynthesis of coenzyme A. In the first step cysteine is conjugated to 4'-phosphopantothenate to form 4-phosphopantothenoylcysteine. In the second step the latter compound is decarboxylated to form 4'-phosphopantotheine.</text>
</comment>
<dbReference type="EC" id="4.1.1.36" evidence="3"/>
<evidence type="ECO:0000256" key="1">
    <source>
        <dbReference type="ARBA" id="ARBA00022793"/>
    </source>
</evidence>
<evidence type="ECO:0000256" key="4">
    <source>
        <dbReference type="RuleBase" id="RU364078"/>
    </source>
</evidence>
<dbReference type="RefSeq" id="WP_141189227.1">
    <property type="nucleotide sequence ID" value="NZ_JBHUMR010000008.1"/>
</dbReference>
<dbReference type="InterPro" id="IPR035929">
    <property type="entry name" value="CoaB-like_sf"/>
</dbReference>
<dbReference type="NCBIfam" id="TIGR00521">
    <property type="entry name" value="coaBC_dfp"/>
    <property type="match status" value="1"/>
</dbReference>
<accession>A0ABW5PPZ9</accession>
<feature type="binding site" evidence="3">
    <location>
        <position position="338"/>
    </location>
    <ligand>
        <name>CTP</name>
        <dbReference type="ChEBI" id="CHEBI:37563"/>
    </ligand>
</feature>
<dbReference type="Pfam" id="PF04127">
    <property type="entry name" value="DFP"/>
    <property type="match status" value="1"/>
</dbReference>
<keyword evidence="3" id="KW-0460">Magnesium</keyword>
<dbReference type="InterPro" id="IPR036551">
    <property type="entry name" value="Flavin_trans-like"/>
</dbReference>
<evidence type="ECO:0000256" key="3">
    <source>
        <dbReference type="HAMAP-Rule" id="MF_02225"/>
    </source>
</evidence>
<dbReference type="EMBL" id="JBHUMR010000008">
    <property type="protein sequence ID" value="MFD2616935.1"/>
    <property type="molecule type" value="Genomic_DNA"/>
</dbReference>
<feature type="binding site" evidence="3">
    <location>
        <position position="342"/>
    </location>
    <ligand>
        <name>CTP</name>
        <dbReference type="ChEBI" id="CHEBI:37563"/>
    </ligand>
</feature>
<evidence type="ECO:0000259" key="6">
    <source>
        <dbReference type="Pfam" id="PF04127"/>
    </source>
</evidence>
<comment type="pathway">
    <text evidence="3 4">Cofactor biosynthesis; coenzyme A biosynthesis; CoA from (R)-pantothenate: step 3/5.</text>
</comment>
<comment type="catalytic activity">
    <reaction evidence="3 4">
        <text>(R)-4'-phosphopantothenate + L-cysteine + CTP = N-[(R)-4-phosphopantothenoyl]-L-cysteine + CMP + diphosphate + H(+)</text>
        <dbReference type="Rhea" id="RHEA:19397"/>
        <dbReference type="ChEBI" id="CHEBI:10986"/>
        <dbReference type="ChEBI" id="CHEBI:15378"/>
        <dbReference type="ChEBI" id="CHEBI:33019"/>
        <dbReference type="ChEBI" id="CHEBI:35235"/>
        <dbReference type="ChEBI" id="CHEBI:37563"/>
        <dbReference type="ChEBI" id="CHEBI:59458"/>
        <dbReference type="ChEBI" id="CHEBI:60377"/>
        <dbReference type="EC" id="6.3.2.5"/>
    </reaction>
</comment>
<keyword evidence="3 4" id="KW-0436">Ligase</keyword>
<feature type="domain" description="Flavoprotein" evidence="5">
    <location>
        <begin position="6"/>
        <end position="176"/>
    </location>
</feature>
<protein>
    <recommendedName>
        <fullName evidence="3">Coenzyme A biosynthesis bifunctional protein CoaBC</fullName>
    </recommendedName>
    <alternativeName>
        <fullName evidence="3">DNA/pantothenate metabolism flavoprotein</fullName>
    </alternativeName>
    <alternativeName>
        <fullName evidence="3">Phosphopantothenoylcysteine synthetase/decarboxylase</fullName>
        <shortName evidence="3">PPCS-PPCDC</shortName>
    </alternativeName>
    <domain>
        <recommendedName>
            <fullName evidence="3">Phosphopantothenoylcysteine decarboxylase</fullName>
            <shortName evidence="3">PPC decarboxylase</shortName>
            <shortName evidence="3">PPC-DC</shortName>
            <ecNumber evidence="3">4.1.1.36</ecNumber>
        </recommendedName>
        <alternativeName>
            <fullName evidence="3">CoaC</fullName>
        </alternativeName>
    </domain>
    <domain>
        <recommendedName>
            <fullName evidence="3">Phosphopantothenate--cysteine ligase</fullName>
            <ecNumber evidence="3">6.3.2.5</ecNumber>
        </recommendedName>
        <alternativeName>
            <fullName evidence="3">CoaB</fullName>
        </alternativeName>
        <alternativeName>
            <fullName evidence="3">Phosphopantothenoylcysteine synthetase</fullName>
            <shortName evidence="3">PPC synthetase</shortName>
            <shortName evidence="3">PPC-S</shortName>
        </alternativeName>
    </domain>
</protein>
<comment type="similarity">
    <text evidence="3 4">In the N-terminal section; belongs to the HFCD (homo-oligomeric flavin containing Cys decarboxylase) superfamily.</text>
</comment>
<keyword evidence="8" id="KW-1185">Reference proteome</keyword>
<evidence type="ECO:0000256" key="2">
    <source>
        <dbReference type="ARBA" id="ARBA00023239"/>
    </source>
</evidence>
<dbReference type="Gene3D" id="3.40.50.1950">
    <property type="entry name" value="Flavin prenyltransferase-like"/>
    <property type="match status" value="1"/>
</dbReference>
<dbReference type="SUPFAM" id="SSF52507">
    <property type="entry name" value="Homo-oligomeric flavin-containing Cys decarboxylases, HFCD"/>
    <property type="match status" value="1"/>
</dbReference>
<feature type="binding site" evidence="3">
    <location>
        <position position="290"/>
    </location>
    <ligand>
        <name>CTP</name>
        <dbReference type="ChEBI" id="CHEBI:37563"/>
    </ligand>
</feature>
<comment type="catalytic activity">
    <reaction evidence="3 4">
        <text>N-[(R)-4-phosphopantothenoyl]-L-cysteine + H(+) = (R)-4'-phosphopantetheine + CO2</text>
        <dbReference type="Rhea" id="RHEA:16793"/>
        <dbReference type="ChEBI" id="CHEBI:15378"/>
        <dbReference type="ChEBI" id="CHEBI:16526"/>
        <dbReference type="ChEBI" id="CHEBI:59458"/>
        <dbReference type="ChEBI" id="CHEBI:61723"/>
        <dbReference type="EC" id="4.1.1.36"/>
    </reaction>
</comment>
<keyword evidence="3 4" id="KW-0285">Flavoprotein</keyword>
<dbReference type="InterPro" id="IPR007085">
    <property type="entry name" value="DNA/pantothenate-metab_flavo_C"/>
</dbReference>
<dbReference type="InterPro" id="IPR003382">
    <property type="entry name" value="Flavoprotein"/>
</dbReference>
<keyword evidence="2 3" id="KW-0456">Lyase</keyword>
<gene>
    <name evidence="3 7" type="primary">coaBC</name>
    <name evidence="7" type="ORF">ACFSTF_06370</name>
</gene>
<feature type="binding site" evidence="3">
    <location>
        <position position="280"/>
    </location>
    <ligand>
        <name>CTP</name>
        <dbReference type="ChEBI" id="CHEBI:37563"/>
    </ligand>
</feature>
<dbReference type="Gene3D" id="3.40.50.10300">
    <property type="entry name" value="CoaB-like"/>
    <property type="match status" value="1"/>
</dbReference>
<feature type="binding site" evidence="3">
    <location>
        <begin position="306"/>
        <end position="309"/>
    </location>
    <ligand>
        <name>CTP</name>
        <dbReference type="ChEBI" id="CHEBI:37563"/>
    </ligand>
</feature>
<dbReference type="PANTHER" id="PTHR14359">
    <property type="entry name" value="HOMO-OLIGOMERIC FLAVIN CONTAINING CYS DECARBOXYLASE FAMILY"/>
    <property type="match status" value="1"/>
</dbReference>
<keyword evidence="3" id="KW-0479">Metal-binding</keyword>
<comment type="pathway">
    <text evidence="3 4">Cofactor biosynthesis; coenzyme A biosynthesis; CoA from (R)-pantothenate: step 2/5.</text>
</comment>
<comment type="cofactor">
    <cofactor evidence="3">
        <name>FMN</name>
        <dbReference type="ChEBI" id="CHEBI:58210"/>
    </cofactor>
    <text evidence="3">Binds 1 FMN per subunit.</text>
</comment>
<dbReference type="HAMAP" id="MF_02225">
    <property type="entry name" value="CoaBC"/>
    <property type="match status" value="1"/>
</dbReference>
<feature type="active site" description="Proton donor" evidence="3">
    <location>
        <position position="158"/>
    </location>
</feature>
<dbReference type="GO" id="GO:0004632">
    <property type="term" value="F:phosphopantothenate--cysteine ligase activity"/>
    <property type="evidence" value="ECO:0007669"/>
    <property type="project" value="UniProtKB-EC"/>
</dbReference>
<feature type="domain" description="DNA/pantothenate metabolism flavoprotein C-terminal" evidence="6">
    <location>
        <begin position="187"/>
        <end position="396"/>
    </location>
</feature>
<comment type="similarity">
    <text evidence="3 4">In the C-terminal section; belongs to the PPC synthetase family.</text>
</comment>
<feature type="binding site" evidence="3">
    <location>
        <position position="324"/>
    </location>
    <ligand>
        <name>CTP</name>
        <dbReference type="ChEBI" id="CHEBI:37563"/>
    </ligand>
</feature>
<dbReference type="InterPro" id="IPR005252">
    <property type="entry name" value="CoaBC"/>
</dbReference>
<reference evidence="8" key="1">
    <citation type="journal article" date="2019" name="Int. J. Syst. Evol. Microbiol.">
        <title>The Global Catalogue of Microorganisms (GCM) 10K type strain sequencing project: providing services to taxonomists for standard genome sequencing and annotation.</title>
        <authorList>
            <consortium name="The Broad Institute Genomics Platform"/>
            <consortium name="The Broad Institute Genome Sequencing Center for Infectious Disease"/>
            <person name="Wu L."/>
            <person name="Ma J."/>
        </authorList>
    </citation>
    <scope>NUCLEOTIDE SEQUENCE [LARGE SCALE GENOMIC DNA]</scope>
    <source>
        <strain evidence="8">TISTR 2241</strain>
    </source>
</reference>
<comment type="cofactor">
    <cofactor evidence="3">
        <name>Mg(2+)</name>
        <dbReference type="ChEBI" id="CHEBI:18420"/>
    </cofactor>
</comment>
<dbReference type="EC" id="6.3.2.5" evidence="3"/>
<organism evidence="7 8">
    <name type="scientific">Terrilactibacillus laevilacticus</name>
    <dbReference type="NCBI Taxonomy" id="1380157"/>
    <lineage>
        <taxon>Bacteria</taxon>
        <taxon>Bacillati</taxon>
        <taxon>Bacillota</taxon>
        <taxon>Bacilli</taxon>
        <taxon>Bacillales</taxon>
        <taxon>Bacillaceae</taxon>
        <taxon>Terrilactibacillus</taxon>
    </lineage>
</organism>
<keyword evidence="1 3" id="KW-0210">Decarboxylase</keyword>
<dbReference type="Proteomes" id="UP001597458">
    <property type="component" value="Unassembled WGS sequence"/>
</dbReference>
<evidence type="ECO:0000313" key="7">
    <source>
        <dbReference type="EMBL" id="MFD2616935.1"/>
    </source>
</evidence>